<organism evidence="3 4">
    <name type="scientific">Hymenolepis diminuta</name>
    <name type="common">Rat tapeworm</name>
    <dbReference type="NCBI Taxonomy" id="6216"/>
    <lineage>
        <taxon>Eukaryota</taxon>
        <taxon>Metazoa</taxon>
        <taxon>Spiralia</taxon>
        <taxon>Lophotrochozoa</taxon>
        <taxon>Platyhelminthes</taxon>
        <taxon>Cestoda</taxon>
        <taxon>Eucestoda</taxon>
        <taxon>Cyclophyllidea</taxon>
        <taxon>Hymenolepididae</taxon>
        <taxon>Hymenolepis</taxon>
    </lineage>
</organism>
<evidence type="ECO:0000313" key="3">
    <source>
        <dbReference type="EMBL" id="VUZ53969.1"/>
    </source>
</evidence>
<dbReference type="Proteomes" id="UP000321570">
    <property type="component" value="Unassembled WGS sequence"/>
</dbReference>
<evidence type="ECO:0000256" key="2">
    <source>
        <dbReference type="SAM" id="SignalP"/>
    </source>
</evidence>
<evidence type="ECO:0000256" key="1">
    <source>
        <dbReference type="SAM" id="MobiDB-lite"/>
    </source>
</evidence>
<sequence length="133" mass="15035">MVVVVVVVVVVAVRAEREKNAAVARKQANTLSKCTEEVAAAKENEESASDFDQPANTGRSTRESESILRDQMSTWEWAVGASFKLPLSKSRLPCYIQLFIVSRRPAFIIRFYNFQFFSSHFSSAVFNIPLTRR</sequence>
<keyword evidence="4" id="KW-1185">Reference proteome</keyword>
<accession>A0A564Z3U7</accession>
<proteinExistence type="predicted"/>
<dbReference type="EMBL" id="CABIJS010000588">
    <property type="protein sequence ID" value="VUZ53969.1"/>
    <property type="molecule type" value="Genomic_DNA"/>
</dbReference>
<gene>
    <name evidence="3" type="ORF">WMSIL1_LOCUS12197</name>
</gene>
<reference evidence="3 4" key="1">
    <citation type="submission" date="2019-07" db="EMBL/GenBank/DDBJ databases">
        <authorList>
            <person name="Jastrzebski P J."/>
            <person name="Paukszto L."/>
            <person name="Jastrzebski P J."/>
        </authorList>
    </citation>
    <scope>NUCLEOTIDE SEQUENCE [LARGE SCALE GENOMIC DNA]</scope>
    <source>
        <strain evidence="3 4">WMS-il1</strain>
    </source>
</reference>
<feature type="signal peptide" evidence="2">
    <location>
        <begin position="1"/>
        <end position="15"/>
    </location>
</feature>
<evidence type="ECO:0000313" key="4">
    <source>
        <dbReference type="Proteomes" id="UP000321570"/>
    </source>
</evidence>
<evidence type="ECO:0008006" key="5">
    <source>
        <dbReference type="Google" id="ProtNLM"/>
    </source>
</evidence>
<name>A0A564Z3U7_HYMDI</name>
<protein>
    <recommendedName>
        <fullName evidence="5">Secreted protein</fullName>
    </recommendedName>
</protein>
<keyword evidence="2" id="KW-0732">Signal</keyword>
<feature type="region of interest" description="Disordered" evidence="1">
    <location>
        <begin position="38"/>
        <end position="65"/>
    </location>
</feature>
<dbReference type="AlphaFoldDB" id="A0A564Z3U7"/>
<feature type="chain" id="PRO_5021741783" description="Secreted protein" evidence="2">
    <location>
        <begin position="16"/>
        <end position="133"/>
    </location>
</feature>